<dbReference type="AlphaFoldDB" id="A0A8J8NTW4"/>
<proteinExistence type="predicted"/>
<keyword evidence="2" id="KW-1185">Reference proteome</keyword>
<comment type="caution">
    <text evidence="1">The sequence shown here is derived from an EMBL/GenBank/DDBJ whole genome shotgun (WGS) entry which is preliminary data.</text>
</comment>
<organism evidence="1 2">
    <name type="scientific">Halteria grandinella</name>
    <dbReference type="NCBI Taxonomy" id="5974"/>
    <lineage>
        <taxon>Eukaryota</taxon>
        <taxon>Sar</taxon>
        <taxon>Alveolata</taxon>
        <taxon>Ciliophora</taxon>
        <taxon>Intramacronucleata</taxon>
        <taxon>Spirotrichea</taxon>
        <taxon>Stichotrichia</taxon>
        <taxon>Sporadotrichida</taxon>
        <taxon>Halteriidae</taxon>
        <taxon>Halteria</taxon>
    </lineage>
</organism>
<gene>
    <name evidence="1" type="ORF">FGO68_gene17430</name>
</gene>
<sequence>MKQVFHSNICFKDCLTIVLCSQLQEEPLSERSQRMNTFVVNRQVPSRENQLTLNMHRIQEETSETDLQGEQEAQFSPINDEDQINEEMIEDEQEFGEILNAPRRGRSATAWRNLSNLWTDLEDEELVSRPQPQQQIPTQRVLMRQVGVIGQQSDQVTTSEHDNERLRIFSTRPSDILQYVQNSRLRRVELAWSNQRGLRQSQILFPRIDTGALERVARDDRLQSEESMAQERKINQARKKFPSCWESELEEYLFGYEDTQVKSIKRQIFSDLGSIGLLFHARLAKQTKLAFSNDSEWGPSTEIIPFKRSNFIWDLARKQVNQLLEFRLNLECPHNEKFHLNPEVYPGLAEIYLVLKKQRHLIQPCEFLIYKLILDYYLSRYSMSNDQNFSFKASRLLLPTVKRFYKYVILSNVSNANLLKELKDIEKSWTEVLFSETAISKEIETLQERQELFKQVYYHIGSTSKGRKSIQMRLNLEQHRLSNLLTGQRLYIN</sequence>
<dbReference type="Proteomes" id="UP000785679">
    <property type="component" value="Unassembled WGS sequence"/>
</dbReference>
<evidence type="ECO:0000313" key="2">
    <source>
        <dbReference type="Proteomes" id="UP000785679"/>
    </source>
</evidence>
<protein>
    <submittedName>
        <fullName evidence="1">Uncharacterized protein</fullName>
    </submittedName>
</protein>
<dbReference type="EMBL" id="RRYP01006015">
    <property type="protein sequence ID" value="TNV81552.1"/>
    <property type="molecule type" value="Genomic_DNA"/>
</dbReference>
<accession>A0A8J8NTW4</accession>
<name>A0A8J8NTW4_HALGN</name>
<reference evidence="1" key="1">
    <citation type="submission" date="2019-06" db="EMBL/GenBank/DDBJ databases">
        <authorList>
            <person name="Zheng W."/>
        </authorList>
    </citation>
    <scope>NUCLEOTIDE SEQUENCE</scope>
    <source>
        <strain evidence="1">QDHG01</strain>
    </source>
</reference>
<evidence type="ECO:0000313" key="1">
    <source>
        <dbReference type="EMBL" id="TNV81552.1"/>
    </source>
</evidence>